<gene>
    <name evidence="2" type="ORF">EDD80_101285</name>
</gene>
<reference evidence="2 3" key="1">
    <citation type="submission" date="2019-03" db="EMBL/GenBank/DDBJ databases">
        <title>Genomic Encyclopedia of Type Strains, Phase IV (KMG-IV): sequencing the most valuable type-strain genomes for metagenomic binning, comparative biology and taxonomic classification.</title>
        <authorList>
            <person name="Goeker M."/>
        </authorList>
    </citation>
    <scope>NUCLEOTIDE SEQUENCE [LARGE SCALE GENOMIC DNA]</scope>
    <source>
        <strain evidence="2 3">DSM 21100</strain>
    </source>
</reference>
<accession>A0A4R3KWD9</accession>
<protein>
    <submittedName>
        <fullName evidence="2">Uncharacterized protein</fullName>
    </submittedName>
</protein>
<dbReference type="EMBL" id="SMAD01000001">
    <property type="protein sequence ID" value="TCS90087.1"/>
    <property type="molecule type" value="Genomic_DNA"/>
</dbReference>
<keyword evidence="1" id="KW-0175">Coiled coil</keyword>
<evidence type="ECO:0000313" key="3">
    <source>
        <dbReference type="Proteomes" id="UP000295807"/>
    </source>
</evidence>
<sequence length="93" mass="10772">MNNREKLELMDKVLRELEDLKNSQVALINKAAKLQVDNMELNDQELDEKLGDVHNQLSESLDAITEVQIHFEERRDKFESDHGLIENPEGGEQ</sequence>
<keyword evidence="3" id="KW-1185">Reference proteome</keyword>
<dbReference type="AlphaFoldDB" id="A0A4R3KWD9"/>
<name>A0A4R3KWD9_9SPHI</name>
<feature type="coiled-coil region" evidence="1">
    <location>
        <begin position="3"/>
        <end position="49"/>
    </location>
</feature>
<dbReference type="OrthoDB" id="675448at2"/>
<evidence type="ECO:0000313" key="2">
    <source>
        <dbReference type="EMBL" id="TCS90087.1"/>
    </source>
</evidence>
<dbReference type="Proteomes" id="UP000295807">
    <property type="component" value="Unassembled WGS sequence"/>
</dbReference>
<organism evidence="2 3">
    <name type="scientific">Anseongella ginsenosidimutans</name>
    <dbReference type="NCBI Taxonomy" id="496056"/>
    <lineage>
        <taxon>Bacteria</taxon>
        <taxon>Pseudomonadati</taxon>
        <taxon>Bacteroidota</taxon>
        <taxon>Sphingobacteriia</taxon>
        <taxon>Sphingobacteriales</taxon>
        <taxon>Sphingobacteriaceae</taxon>
        <taxon>Anseongella</taxon>
    </lineage>
</organism>
<comment type="caution">
    <text evidence="2">The sequence shown here is derived from an EMBL/GenBank/DDBJ whole genome shotgun (WGS) entry which is preliminary data.</text>
</comment>
<proteinExistence type="predicted"/>
<evidence type="ECO:0000256" key="1">
    <source>
        <dbReference type="SAM" id="Coils"/>
    </source>
</evidence>